<accession>A0A5P2FZM1</accession>
<keyword evidence="2" id="KW-1185">Reference proteome</keyword>
<sequence>MPTFWKKLHFYFKTIWIYYRAIPTDGQVYKRTFGPAGLESEIHFLDRIVNNNCCVTLHNIELKSISSTIFWQEDIFTKLVRCTYLNFSERFFDDILVTLEQLSLENKQSLFTLLRENDKPYKYPNPTDPLYEYARTAKISKSEYLPAFQRLIHKDLQIRQSLLQKLQQDLSLDPNEIKIDNFESKNVNLEYSATMQPKEWRMLLEEKLNNYTPLKIIIAPELWESFINVLLSAPAGTTKNYTTTPLLENITNDKSTFRNFHPNIYYILKYCYLNTNLIADKNEIDLESFVTRVYDSLQLDKTGIKNKKVQLAYQEAIKSLMILNGLNN</sequence>
<reference evidence="1 2" key="1">
    <citation type="submission" date="2019-09" db="EMBL/GenBank/DDBJ databases">
        <title>Complete genome sequence of Arachidicoccus sp. B3-10 isolated from apple orchard soil.</title>
        <authorList>
            <person name="Kim H.S."/>
            <person name="Han K.-I."/>
            <person name="Suh M.K."/>
            <person name="Lee K.C."/>
            <person name="Eom M.K."/>
            <person name="Kim J.-S."/>
            <person name="Kang S.W."/>
            <person name="Sin Y."/>
            <person name="Lee J.-S."/>
        </authorList>
    </citation>
    <scope>NUCLEOTIDE SEQUENCE [LARGE SCALE GENOMIC DNA]</scope>
    <source>
        <strain evidence="1 2">B3-10</strain>
    </source>
</reference>
<name>A0A5P2FZM1_9BACT</name>
<dbReference type="KEGG" id="arac:E0W69_010015"/>
<dbReference type="Proteomes" id="UP000292424">
    <property type="component" value="Chromosome"/>
</dbReference>
<dbReference type="EMBL" id="CP044016">
    <property type="protein sequence ID" value="QES88976.1"/>
    <property type="molecule type" value="Genomic_DNA"/>
</dbReference>
<evidence type="ECO:0000313" key="2">
    <source>
        <dbReference type="Proteomes" id="UP000292424"/>
    </source>
</evidence>
<evidence type="ECO:0000313" key="1">
    <source>
        <dbReference type="EMBL" id="QES88976.1"/>
    </source>
</evidence>
<gene>
    <name evidence="1" type="ORF">E0W69_010015</name>
</gene>
<dbReference type="RefSeq" id="WP_131329922.1">
    <property type="nucleotide sequence ID" value="NZ_CP044016.1"/>
</dbReference>
<dbReference type="AlphaFoldDB" id="A0A5P2FZM1"/>
<proteinExistence type="predicted"/>
<organism evidence="1 2">
    <name type="scientific">Rhizosphaericola mali</name>
    <dbReference type="NCBI Taxonomy" id="2545455"/>
    <lineage>
        <taxon>Bacteria</taxon>
        <taxon>Pseudomonadati</taxon>
        <taxon>Bacteroidota</taxon>
        <taxon>Chitinophagia</taxon>
        <taxon>Chitinophagales</taxon>
        <taxon>Chitinophagaceae</taxon>
        <taxon>Rhizosphaericola</taxon>
    </lineage>
</organism>
<protein>
    <submittedName>
        <fullName evidence="1">Uncharacterized protein</fullName>
    </submittedName>
</protein>